<comment type="caution">
    <text evidence="1">The sequence shown here is derived from an EMBL/GenBank/DDBJ whole genome shotgun (WGS) entry which is preliminary data.</text>
</comment>
<dbReference type="STRING" id="1798550.A2927_00460"/>
<sequence length="197" mass="20594">MKKKAVIRINPNIVLSVLLLLGMAFSVIQIVKSAAQNPGHAWSTLDDSTAPITKGGTGETTANNAFNALAPSQSGNSGKFLTTNGPSPSWATYTITRSTTTHELIAGRSSASLTADSYCDPSGSVCATTANASLATRIPFAATLRNLYIFISASQISTDDCDYYLRTASGACPNLPLTGIWSELWGMAGQGGREQAI</sequence>
<proteinExistence type="predicted"/>
<evidence type="ECO:0000313" key="1">
    <source>
        <dbReference type="EMBL" id="OGY89292.1"/>
    </source>
</evidence>
<organism evidence="1 2">
    <name type="scientific">Candidatus Komeilibacteria bacterium RIFCSPLOWO2_01_FULL_45_10</name>
    <dbReference type="NCBI Taxonomy" id="1798550"/>
    <lineage>
        <taxon>Bacteria</taxon>
        <taxon>Candidatus Komeiliibacteriota</taxon>
    </lineage>
</organism>
<protein>
    <submittedName>
        <fullName evidence="1">Uncharacterized protein</fullName>
    </submittedName>
</protein>
<evidence type="ECO:0000313" key="2">
    <source>
        <dbReference type="Proteomes" id="UP000178849"/>
    </source>
</evidence>
<reference evidence="1 2" key="1">
    <citation type="journal article" date="2016" name="Nat. Commun.">
        <title>Thousands of microbial genomes shed light on interconnected biogeochemical processes in an aquifer system.</title>
        <authorList>
            <person name="Anantharaman K."/>
            <person name="Brown C.T."/>
            <person name="Hug L.A."/>
            <person name="Sharon I."/>
            <person name="Castelle C.J."/>
            <person name="Probst A.J."/>
            <person name="Thomas B.C."/>
            <person name="Singh A."/>
            <person name="Wilkins M.J."/>
            <person name="Karaoz U."/>
            <person name="Brodie E.L."/>
            <person name="Williams K.H."/>
            <person name="Hubbard S.S."/>
            <person name="Banfield J.F."/>
        </authorList>
    </citation>
    <scope>NUCLEOTIDE SEQUENCE [LARGE SCALE GENOMIC DNA]</scope>
</reference>
<dbReference type="AlphaFoldDB" id="A0A1G2BJM1"/>
<dbReference type="EMBL" id="MHKL01000022">
    <property type="protein sequence ID" value="OGY89292.1"/>
    <property type="molecule type" value="Genomic_DNA"/>
</dbReference>
<dbReference type="Proteomes" id="UP000178849">
    <property type="component" value="Unassembled WGS sequence"/>
</dbReference>
<accession>A0A1G2BJM1</accession>
<name>A0A1G2BJM1_9BACT</name>
<gene>
    <name evidence="1" type="ORF">A2927_00460</name>
</gene>